<comment type="caution">
    <text evidence="8">The sequence shown here is derived from an EMBL/GenBank/DDBJ whole genome shotgun (WGS) entry which is preliminary data.</text>
</comment>
<evidence type="ECO:0000313" key="8">
    <source>
        <dbReference type="EMBL" id="KAG0269727.1"/>
    </source>
</evidence>
<keyword evidence="3 5" id="KW-0949">S-adenosyl-L-methionine</keyword>
<evidence type="ECO:0000256" key="5">
    <source>
        <dbReference type="PROSITE-ProRule" id="PRU01023"/>
    </source>
</evidence>
<dbReference type="PANTHER" id="PTHR22807:SF16">
    <property type="entry name" value="SAM-DEPENDENT MTASE RSMB_NOP-TYPE DOMAIN-CONTAINING PROTEIN"/>
    <property type="match status" value="1"/>
</dbReference>
<keyword evidence="4 5" id="KW-0694">RNA-binding</keyword>
<evidence type="ECO:0000256" key="2">
    <source>
        <dbReference type="ARBA" id="ARBA00022679"/>
    </source>
</evidence>
<evidence type="ECO:0000256" key="3">
    <source>
        <dbReference type="ARBA" id="ARBA00022691"/>
    </source>
</evidence>
<dbReference type="PANTHER" id="PTHR22807">
    <property type="entry name" value="NOP2 YEAST -RELATED NOL1/NOP2/FMU SUN DOMAIN-CONTAINING"/>
    <property type="match status" value="1"/>
</dbReference>
<dbReference type="InterPro" id="IPR029063">
    <property type="entry name" value="SAM-dependent_MTases_sf"/>
</dbReference>
<comment type="caution">
    <text evidence="5">Lacks conserved residue(s) required for the propagation of feature annotation.</text>
</comment>
<protein>
    <recommendedName>
        <fullName evidence="7">SAM-dependent MTase RsmB/NOP-type domain-containing protein</fullName>
    </recommendedName>
</protein>
<dbReference type="InterPro" id="IPR049560">
    <property type="entry name" value="MeTrfase_RsmB-F_NOP2_cat"/>
</dbReference>
<accession>A0A9P6QIF6</accession>
<evidence type="ECO:0000256" key="1">
    <source>
        <dbReference type="ARBA" id="ARBA00022603"/>
    </source>
</evidence>
<sequence>MDSDGEEHSGTTTPSAVDIETAARTFSLDNLPSDFVTFLHKNDIDPAIYTVADLPRYVRLNPDPHNTITAEELSDQLGVSVEPVPGLELFCRLPAKVRLRQSQAYTEGRIFGMDLSSGIAVYSLDVQPGDHVLDICCAPGAKLCMIAGQLTNSGGVQSDRTSSSTKLQMHITGTVTGVDISNHRLATCRNLLKRHRLQQHARLFQADGTTFHVLRPSALDHIRAKLLAGVSKAADDKNLSSSGTVTIESHGEREKGLANAPSSGVRRRSLVENVSTRESQIEDDGPVPKKPRIPVENTPSGNATPTSSPSSSSSNLPLSSDHKKPPSTTIPFYAPKILRKDPQLQGEIFKYDKVIVDAECTHDGSIAHILKYETWGWDSFHKNFMAQDRLDSLCELQRGLLTNGFRLAKVGGTIVYSTCSLSRAQNEDIVAWFLASFQGHAVLEPVSRESLGVLPATCKKPSRRVVASALGWIPSEDQHLEEELLLTSEQEAKIESLEQQVVDGCLRFDPLASRTSGFFLARFRKVDHMGI</sequence>
<feature type="domain" description="SAM-dependent MTase RsmB/NOP-type" evidence="7">
    <location>
        <begin position="351"/>
        <end position="526"/>
    </location>
</feature>
<gene>
    <name evidence="8" type="ORF">DFQ27_002396</name>
</gene>
<dbReference type="GO" id="GO:0003723">
    <property type="term" value="F:RNA binding"/>
    <property type="evidence" value="ECO:0007669"/>
    <property type="project" value="UniProtKB-UniRule"/>
</dbReference>
<evidence type="ECO:0000256" key="6">
    <source>
        <dbReference type="SAM" id="MobiDB-lite"/>
    </source>
</evidence>
<feature type="compositionally biased region" description="Low complexity" evidence="6">
    <location>
        <begin position="297"/>
        <end position="319"/>
    </location>
</feature>
<dbReference type="InterPro" id="IPR001678">
    <property type="entry name" value="MeTrfase_RsmB-F_NOP2_dom"/>
</dbReference>
<name>A0A9P6QIF6_9FUNG</name>
<dbReference type="EMBL" id="JAAAJB010000019">
    <property type="protein sequence ID" value="KAG0269727.1"/>
    <property type="molecule type" value="Genomic_DNA"/>
</dbReference>
<dbReference type="Proteomes" id="UP000807716">
    <property type="component" value="Unassembled WGS sequence"/>
</dbReference>
<feature type="binding site" evidence="5">
    <location>
        <position position="357"/>
    </location>
    <ligand>
        <name>S-adenosyl-L-methionine</name>
        <dbReference type="ChEBI" id="CHEBI:59789"/>
    </ligand>
</feature>
<feature type="active site" description="Nucleophile" evidence="5">
    <location>
        <position position="419"/>
    </location>
</feature>
<dbReference type="Pfam" id="PF01189">
    <property type="entry name" value="Methyltr_RsmB-F"/>
    <property type="match status" value="1"/>
</dbReference>
<keyword evidence="9" id="KW-1185">Reference proteome</keyword>
<dbReference type="SUPFAM" id="SSF53335">
    <property type="entry name" value="S-adenosyl-L-methionine-dependent methyltransferases"/>
    <property type="match status" value="2"/>
</dbReference>
<dbReference type="PRINTS" id="PR02010">
    <property type="entry name" value="RCMT9"/>
</dbReference>
<evidence type="ECO:0000256" key="4">
    <source>
        <dbReference type="ARBA" id="ARBA00022884"/>
    </source>
</evidence>
<comment type="similarity">
    <text evidence="5">Belongs to the class I-like SAM-binding methyltransferase superfamily. RsmB/NOP family.</text>
</comment>
<dbReference type="PRINTS" id="PR02008">
    <property type="entry name" value="RCMTFAMILY"/>
</dbReference>
<keyword evidence="2 5" id="KW-0808">Transferase</keyword>
<keyword evidence="1 5" id="KW-0489">Methyltransferase</keyword>
<dbReference type="Gene3D" id="3.40.50.150">
    <property type="entry name" value="Vaccinia Virus protein VP39"/>
    <property type="match status" value="2"/>
</dbReference>
<proteinExistence type="inferred from homology"/>
<dbReference type="GO" id="GO:0001510">
    <property type="term" value="P:RNA methylation"/>
    <property type="evidence" value="ECO:0007669"/>
    <property type="project" value="InterPro"/>
</dbReference>
<dbReference type="GO" id="GO:0008173">
    <property type="term" value="F:RNA methyltransferase activity"/>
    <property type="evidence" value="ECO:0007669"/>
    <property type="project" value="InterPro"/>
</dbReference>
<dbReference type="AlphaFoldDB" id="A0A9P6QIF6"/>
<dbReference type="PROSITE" id="PS51686">
    <property type="entry name" value="SAM_MT_RSMB_NOP"/>
    <property type="match status" value="1"/>
</dbReference>
<feature type="region of interest" description="Disordered" evidence="6">
    <location>
        <begin position="233"/>
        <end position="331"/>
    </location>
</feature>
<organism evidence="8 9">
    <name type="scientific">Actinomortierella ambigua</name>
    <dbReference type="NCBI Taxonomy" id="1343610"/>
    <lineage>
        <taxon>Eukaryota</taxon>
        <taxon>Fungi</taxon>
        <taxon>Fungi incertae sedis</taxon>
        <taxon>Mucoromycota</taxon>
        <taxon>Mortierellomycotina</taxon>
        <taxon>Mortierellomycetes</taxon>
        <taxon>Mortierellales</taxon>
        <taxon>Mortierellaceae</taxon>
        <taxon>Actinomortierella</taxon>
    </lineage>
</organism>
<dbReference type="InterPro" id="IPR023267">
    <property type="entry name" value="RCMT"/>
</dbReference>
<dbReference type="InterPro" id="IPR023269">
    <property type="entry name" value="RCMT_subfamily_9"/>
</dbReference>
<dbReference type="OrthoDB" id="6093671at2759"/>
<evidence type="ECO:0000313" key="9">
    <source>
        <dbReference type="Proteomes" id="UP000807716"/>
    </source>
</evidence>
<reference evidence="8" key="1">
    <citation type="journal article" date="2020" name="Fungal Divers.">
        <title>Resolving the Mortierellaceae phylogeny through synthesis of multi-gene phylogenetics and phylogenomics.</title>
        <authorList>
            <person name="Vandepol N."/>
            <person name="Liber J."/>
            <person name="Desiro A."/>
            <person name="Na H."/>
            <person name="Kennedy M."/>
            <person name="Barry K."/>
            <person name="Grigoriev I.V."/>
            <person name="Miller A.N."/>
            <person name="O'Donnell K."/>
            <person name="Stajich J.E."/>
            <person name="Bonito G."/>
        </authorList>
    </citation>
    <scope>NUCLEOTIDE SEQUENCE</scope>
    <source>
        <strain evidence="8">BC1065</strain>
    </source>
</reference>
<evidence type="ECO:0000259" key="7">
    <source>
        <dbReference type="PROSITE" id="PS51686"/>
    </source>
</evidence>